<feature type="transmembrane region" description="Helical" evidence="2">
    <location>
        <begin position="91"/>
        <end position="112"/>
    </location>
</feature>
<feature type="signal peptide" evidence="3">
    <location>
        <begin position="1"/>
        <end position="19"/>
    </location>
</feature>
<feature type="transmembrane region" description="Helical" evidence="2">
    <location>
        <begin position="202"/>
        <end position="226"/>
    </location>
</feature>
<feature type="transmembrane region" description="Helical" evidence="2">
    <location>
        <begin position="55"/>
        <end position="79"/>
    </location>
</feature>
<dbReference type="Proteomes" id="UP000492821">
    <property type="component" value="Unassembled WGS sequence"/>
</dbReference>
<proteinExistence type="predicted"/>
<evidence type="ECO:0000256" key="2">
    <source>
        <dbReference type="SAM" id="Phobius"/>
    </source>
</evidence>
<feature type="transmembrane region" description="Helical" evidence="2">
    <location>
        <begin position="145"/>
        <end position="170"/>
    </location>
</feature>
<dbReference type="PANTHER" id="PTHR22943">
    <property type="entry name" value="7-TRANSMEMBRANE DOMAIN RECEPTOR C.ELEGANS"/>
    <property type="match status" value="1"/>
</dbReference>
<dbReference type="SUPFAM" id="SSF81321">
    <property type="entry name" value="Family A G protein-coupled receptor-like"/>
    <property type="match status" value="1"/>
</dbReference>
<reference evidence="4" key="1">
    <citation type="journal article" date="2013" name="Genetics">
        <title>The draft genome and transcriptome of Panagrellus redivivus are shaped by the harsh demands of a free-living lifestyle.</title>
        <authorList>
            <person name="Srinivasan J."/>
            <person name="Dillman A.R."/>
            <person name="Macchietto M.G."/>
            <person name="Heikkinen L."/>
            <person name="Lakso M."/>
            <person name="Fracchia K.M."/>
            <person name="Antoshechkin I."/>
            <person name="Mortazavi A."/>
            <person name="Wong G."/>
            <person name="Sternberg P.W."/>
        </authorList>
    </citation>
    <scope>NUCLEOTIDE SEQUENCE [LARGE SCALE GENOMIC DNA]</scope>
    <source>
        <strain evidence="4">MT8872</strain>
    </source>
</reference>
<protein>
    <submittedName>
        <fullName evidence="5">Serpentine receptor class gamma</fullName>
    </submittedName>
</protein>
<dbReference type="Gene3D" id="1.20.1070.10">
    <property type="entry name" value="Rhodopsin 7-helix transmembrane proteins"/>
    <property type="match status" value="1"/>
</dbReference>
<dbReference type="AlphaFoldDB" id="A0A7E4V9G6"/>
<dbReference type="PANTHER" id="PTHR22943:SF248">
    <property type="entry name" value="SEVEN TM RECEPTOR"/>
    <property type="match status" value="1"/>
</dbReference>
<keyword evidence="3" id="KW-0732">Signal</keyword>
<name>A0A7E4V9G6_PANRE</name>
<dbReference type="WBParaSite" id="Pan_g17619.t2">
    <property type="protein sequence ID" value="Pan_g17619.t2"/>
    <property type="gene ID" value="Pan_g17619"/>
</dbReference>
<keyword evidence="2" id="KW-1133">Transmembrane helix</keyword>
<evidence type="ECO:0000313" key="5">
    <source>
        <dbReference type="WBParaSite" id="Pan_g17619.t2"/>
    </source>
</evidence>
<keyword evidence="2" id="KW-0472">Membrane</keyword>
<evidence type="ECO:0000256" key="3">
    <source>
        <dbReference type="SAM" id="SignalP"/>
    </source>
</evidence>
<reference evidence="5" key="2">
    <citation type="submission" date="2020-10" db="UniProtKB">
        <authorList>
            <consortium name="WormBaseParasite"/>
        </authorList>
    </citation>
    <scope>IDENTIFICATION</scope>
</reference>
<evidence type="ECO:0000313" key="4">
    <source>
        <dbReference type="Proteomes" id="UP000492821"/>
    </source>
</evidence>
<keyword evidence="4" id="KW-1185">Reference proteome</keyword>
<feature type="region of interest" description="Disordered" evidence="1">
    <location>
        <begin position="278"/>
        <end position="301"/>
    </location>
</feature>
<dbReference type="InterPro" id="IPR019428">
    <property type="entry name" value="7TM_GPCR_serpentine_rcpt_Str"/>
</dbReference>
<evidence type="ECO:0000256" key="1">
    <source>
        <dbReference type="SAM" id="MobiDB-lite"/>
    </source>
</evidence>
<feature type="chain" id="PRO_5028925492" evidence="3">
    <location>
        <begin position="20"/>
        <end position="301"/>
    </location>
</feature>
<organism evidence="4 5">
    <name type="scientific">Panagrellus redivivus</name>
    <name type="common">Microworm</name>
    <dbReference type="NCBI Taxonomy" id="6233"/>
    <lineage>
        <taxon>Eukaryota</taxon>
        <taxon>Metazoa</taxon>
        <taxon>Ecdysozoa</taxon>
        <taxon>Nematoda</taxon>
        <taxon>Chromadorea</taxon>
        <taxon>Rhabditida</taxon>
        <taxon>Tylenchina</taxon>
        <taxon>Panagrolaimomorpha</taxon>
        <taxon>Panagrolaimoidea</taxon>
        <taxon>Panagrolaimidae</taxon>
        <taxon>Panagrellus</taxon>
    </lineage>
</organism>
<keyword evidence="2" id="KW-0812">Transmembrane</keyword>
<accession>A0A7E4V9G6</accession>
<dbReference type="Pfam" id="PF10326">
    <property type="entry name" value="7TM_GPCR_Str"/>
    <property type="match status" value="1"/>
</dbReference>
<sequence length="301" mass="34539">MRLFCTILIQTSAIDLLNAVLTTAMNMHFDVTNGYIFMSTGNDWLNLPQPFQCSYLVFSAVVCNVSFWSLPIQAIYRYLTVVKDVKVKVYFPMLLYLTTFVVAMAAGARYYLDFEPIKGTFMKSMIEKMPFWINRNTNKFCAAKLLALGPIFFCSYLVISQLFGFVIMVWTTTQFHKTLNTTSGKSYGSKTLEMHAQITRQLYAQTVFPGFIAILLFIVFIIAFTRSNYGGGLFMYLVLPYPWVNVINPLLTLFCIHQYRSVVLSIFCRRSVKVSHKSSSSSHQKGKQYFKQRGTNDVCRL</sequence>